<evidence type="ECO:0000313" key="1">
    <source>
        <dbReference type="EMBL" id="KAJ3639143.1"/>
    </source>
</evidence>
<comment type="caution">
    <text evidence="1">The sequence shown here is derived from an EMBL/GenBank/DDBJ whole genome shotgun (WGS) entry which is preliminary data.</text>
</comment>
<organism evidence="1 2">
    <name type="scientific">Zophobas morio</name>
    <dbReference type="NCBI Taxonomy" id="2755281"/>
    <lineage>
        <taxon>Eukaryota</taxon>
        <taxon>Metazoa</taxon>
        <taxon>Ecdysozoa</taxon>
        <taxon>Arthropoda</taxon>
        <taxon>Hexapoda</taxon>
        <taxon>Insecta</taxon>
        <taxon>Pterygota</taxon>
        <taxon>Neoptera</taxon>
        <taxon>Endopterygota</taxon>
        <taxon>Coleoptera</taxon>
        <taxon>Polyphaga</taxon>
        <taxon>Cucujiformia</taxon>
        <taxon>Tenebrionidae</taxon>
        <taxon>Zophobas</taxon>
    </lineage>
</organism>
<keyword evidence="2" id="KW-1185">Reference proteome</keyword>
<dbReference type="Proteomes" id="UP001168821">
    <property type="component" value="Unassembled WGS sequence"/>
</dbReference>
<sequence length="142" mass="16190">MYAAVVFVRSKVEDILPIENVQNFSLAHMRGPYKSRTREGRVHWATILCVGGKYQFHTMQINSAVTTATSGRRVMTAEAQRKMSVSSDAEYTLGTNYLSGFLPIRIVYFTWAVAHLFCSHYMQCQYTVASRIKDLDYSAFIL</sequence>
<dbReference type="AlphaFoldDB" id="A0AA38M0B4"/>
<evidence type="ECO:0000313" key="2">
    <source>
        <dbReference type="Proteomes" id="UP001168821"/>
    </source>
</evidence>
<proteinExistence type="predicted"/>
<reference evidence="1" key="1">
    <citation type="journal article" date="2023" name="G3 (Bethesda)">
        <title>Whole genome assemblies of Zophobas morio and Tenebrio molitor.</title>
        <authorList>
            <person name="Kaur S."/>
            <person name="Stinson S.A."/>
            <person name="diCenzo G.C."/>
        </authorList>
    </citation>
    <scope>NUCLEOTIDE SEQUENCE</scope>
    <source>
        <strain evidence="1">QUZm001</strain>
    </source>
</reference>
<protein>
    <submittedName>
        <fullName evidence="1">Uncharacterized protein</fullName>
    </submittedName>
</protein>
<name>A0AA38M0B4_9CUCU</name>
<dbReference type="EMBL" id="JALNTZ010000012">
    <property type="protein sequence ID" value="KAJ3639143.1"/>
    <property type="molecule type" value="Genomic_DNA"/>
</dbReference>
<gene>
    <name evidence="1" type="ORF">Zmor_004014</name>
</gene>
<accession>A0AA38M0B4</accession>